<name>A0A5E7KAD1_PSEFL</name>
<protein>
    <recommendedName>
        <fullName evidence="1">Peptidase C45 hydrolase domain-containing protein</fullName>
    </recommendedName>
</protein>
<sequence>MAVYEICETDPGRRGEAYGFAARDLIRLFLDDGLAQVNRLRRVPLAQEEVMGISRQFLAVLHDHLPGLGQEVLGLARGADITPEQAMLLQIRRELTGWGEDCTTLAFIDPEEGGTIAQTIDLSGDLRDYLCALRYRGATEHAGDILMWAYTGLLGYAGINSHGLAVGINMVIGGVWRVGVPPYLLVRQLLGKTSIEACLEEIVRIPRASSRSLTLAQGGRLLIVEMTVLGHRVLEGSVLTHCNHFLHPDFTGEEQVSSQSTTYLRTQVLDSALSHDPRLDIARARILLADHTNSPASICAHGREFKQGKTVSALVMSPAKGDLQICFGKPCSAPFERFSL</sequence>
<dbReference type="Pfam" id="PF03417">
    <property type="entry name" value="AAT"/>
    <property type="match status" value="1"/>
</dbReference>
<dbReference type="PANTHER" id="PTHR34180">
    <property type="entry name" value="PEPTIDASE C45"/>
    <property type="match status" value="1"/>
</dbReference>
<gene>
    <name evidence="2" type="ORF">PS862_02672</name>
</gene>
<dbReference type="Proteomes" id="UP000385207">
    <property type="component" value="Unassembled WGS sequence"/>
</dbReference>
<dbReference type="PANTHER" id="PTHR34180:SF1">
    <property type="entry name" value="BETA-ALANYL-DOPAMINE_CARCININE HYDROLASE"/>
    <property type="match status" value="1"/>
</dbReference>
<accession>A0A5E7KAD1</accession>
<dbReference type="Gene3D" id="3.60.60.10">
    <property type="entry name" value="Penicillin V Acylase, Chain A"/>
    <property type="match status" value="1"/>
</dbReference>
<dbReference type="InterPro" id="IPR047794">
    <property type="entry name" value="C45_proenzyme-like"/>
</dbReference>
<dbReference type="InterPro" id="IPR047801">
    <property type="entry name" value="Peptidase_C45"/>
</dbReference>
<feature type="domain" description="Peptidase C45 hydrolase" evidence="1">
    <location>
        <begin position="150"/>
        <end position="330"/>
    </location>
</feature>
<dbReference type="InterPro" id="IPR005079">
    <property type="entry name" value="Peptidase_C45_hydrolase"/>
</dbReference>
<dbReference type="AlphaFoldDB" id="A0A5E7KAD1"/>
<organism evidence="2 3">
    <name type="scientific">Pseudomonas fluorescens</name>
    <dbReference type="NCBI Taxonomy" id="294"/>
    <lineage>
        <taxon>Bacteria</taxon>
        <taxon>Pseudomonadati</taxon>
        <taxon>Pseudomonadota</taxon>
        <taxon>Gammaproteobacteria</taxon>
        <taxon>Pseudomonadales</taxon>
        <taxon>Pseudomonadaceae</taxon>
        <taxon>Pseudomonas</taxon>
    </lineage>
</organism>
<dbReference type="OrthoDB" id="2910336at2"/>
<dbReference type="RefSeq" id="WP_150746143.1">
    <property type="nucleotide sequence ID" value="NZ_CABVHE010000025.1"/>
</dbReference>
<dbReference type="Gene3D" id="1.10.10.2120">
    <property type="match status" value="1"/>
</dbReference>
<reference evidence="2 3" key="1">
    <citation type="submission" date="2019-09" db="EMBL/GenBank/DDBJ databases">
        <authorList>
            <person name="Chandra G."/>
            <person name="Truman W A."/>
        </authorList>
    </citation>
    <scope>NUCLEOTIDE SEQUENCE [LARGE SCALE GENOMIC DNA]</scope>
    <source>
        <strain evidence="2">PS862</strain>
    </source>
</reference>
<evidence type="ECO:0000313" key="3">
    <source>
        <dbReference type="Proteomes" id="UP000385207"/>
    </source>
</evidence>
<dbReference type="NCBIfam" id="NF040521">
    <property type="entry name" value="C45_proenzyme"/>
    <property type="match status" value="1"/>
</dbReference>
<dbReference type="EMBL" id="CABVII010000010">
    <property type="protein sequence ID" value="VVO97600.1"/>
    <property type="molecule type" value="Genomic_DNA"/>
</dbReference>
<evidence type="ECO:0000313" key="2">
    <source>
        <dbReference type="EMBL" id="VVO97600.1"/>
    </source>
</evidence>
<evidence type="ECO:0000259" key="1">
    <source>
        <dbReference type="Pfam" id="PF03417"/>
    </source>
</evidence>
<proteinExistence type="predicted"/>